<keyword evidence="2" id="KW-1185">Reference proteome</keyword>
<name>A0A975BGV9_9BACT</name>
<sequence>MPNPALNGEKNNLLLHTSVPSIEKLNELLNAVCPQSDIVINESTIPLTNA</sequence>
<proteinExistence type="predicted"/>
<evidence type="ECO:0000313" key="1">
    <source>
        <dbReference type="EMBL" id="QTA85055.1"/>
    </source>
</evidence>
<dbReference type="AlphaFoldDB" id="A0A975BGV9"/>
<reference evidence="1" key="1">
    <citation type="journal article" date="2021" name="Microb. Physiol.">
        <title>Proteogenomic Insights into the Physiology of Marine, Sulfate-Reducing, Filamentous Desulfonema limicola and Desulfonema magnum.</title>
        <authorList>
            <person name="Schnaars V."/>
            <person name="Wohlbrand L."/>
            <person name="Scheve S."/>
            <person name="Hinrichs C."/>
            <person name="Reinhardt R."/>
            <person name="Rabus R."/>
        </authorList>
    </citation>
    <scope>NUCLEOTIDE SEQUENCE</scope>
    <source>
        <strain evidence="1">4be13</strain>
    </source>
</reference>
<accession>A0A975BGV9</accession>
<protein>
    <submittedName>
        <fullName evidence="1">Uncharacterized protein</fullName>
    </submittedName>
</protein>
<organism evidence="1 2">
    <name type="scientific">Desulfonema magnum</name>
    <dbReference type="NCBI Taxonomy" id="45655"/>
    <lineage>
        <taxon>Bacteria</taxon>
        <taxon>Pseudomonadati</taxon>
        <taxon>Thermodesulfobacteriota</taxon>
        <taxon>Desulfobacteria</taxon>
        <taxon>Desulfobacterales</taxon>
        <taxon>Desulfococcaceae</taxon>
        <taxon>Desulfonema</taxon>
    </lineage>
</organism>
<evidence type="ECO:0000313" key="2">
    <source>
        <dbReference type="Proteomes" id="UP000663722"/>
    </source>
</evidence>
<dbReference type="KEGG" id="dmm:dnm_010590"/>
<gene>
    <name evidence="1" type="ORF">dnm_010590</name>
</gene>
<dbReference type="Proteomes" id="UP000663722">
    <property type="component" value="Chromosome"/>
</dbReference>
<dbReference type="EMBL" id="CP061800">
    <property type="protein sequence ID" value="QTA85055.1"/>
    <property type="molecule type" value="Genomic_DNA"/>
</dbReference>